<dbReference type="AlphaFoldDB" id="A0A2T7NP60"/>
<protein>
    <submittedName>
        <fullName evidence="1">Uncharacterized protein</fullName>
    </submittedName>
</protein>
<proteinExistence type="predicted"/>
<organism evidence="1 2">
    <name type="scientific">Pomacea canaliculata</name>
    <name type="common">Golden apple snail</name>
    <dbReference type="NCBI Taxonomy" id="400727"/>
    <lineage>
        <taxon>Eukaryota</taxon>
        <taxon>Metazoa</taxon>
        <taxon>Spiralia</taxon>
        <taxon>Lophotrochozoa</taxon>
        <taxon>Mollusca</taxon>
        <taxon>Gastropoda</taxon>
        <taxon>Caenogastropoda</taxon>
        <taxon>Architaenioglossa</taxon>
        <taxon>Ampullarioidea</taxon>
        <taxon>Ampullariidae</taxon>
        <taxon>Pomacea</taxon>
    </lineage>
</organism>
<dbReference type="Proteomes" id="UP000245119">
    <property type="component" value="Linkage Group LG10"/>
</dbReference>
<gene>
    <name evidence="1" type="ORF">C0Q70_16217</name>
</gene>
<dbReference type="EMBL" id="PZQS01000010">
    <property type="protein sequence ID" value="PVD22957.1"/>
    <property type="molecule type" value="Genomic_DNA"/>
</dbReference>
<sequence>MYGGKMHCPYLNNRYSRATPPRPSSLSAFRSISTRLYQLFCACLDNPQRCVCDVPEGRKVALQNEGRRSDWRRQTGCLLVLPSRLHPSFTESNSVRAGQKPCSGFPHPRGIGKVCVKHLNGLINGVHRRQITVGASAVACFTVTISGIVA</sequence>
<evidence type="ECO:0000313" key="2">
    <source>
        <dbReference type="Proteomes" id="UP000245119"/>
    </source>
</evidence>
<keyword evidence="2" id="KW-1185">Reference proteome</keyword>
<comment type="caution">
    <text evidence="1">The sequence shown here is derived from an EMBL/GenBank/DDBJ whole genome shotgun (WGS) entry which is preliminary data.</text>
</comment>
<name>A0A2T7NP60_POMCA</name>
<reference evidence="1 2" key="1">
    <citation type="submission" date="2018-04" db="EMBL/GenBank/DDBJ databases">
        <title>The genome of golden apple snail Pomacea canaliculata provides insight into stress tolerance and invasive adaptation.</title>
        <authorList>
            <person name="Liu C."/>
            <person name="Liu B."/>
            <person name="Ren Y."/>
            <person name="Zhang Y."/>
            <person name="Wang H."/>
            <person name="Li S."/>
            <person name="Jiang F."/>
            <person name="Yin L."/>
            <person name="Zhang G."/>
            <person name="Qian W."/>
            <person name="Fan W."/>
        </authorList>
    </citation>
    <scope>NUCLEOTIDE SEQUENCE [LARGE SCALE GENOMIC DNA]</scope>
    <source>
        <strain evidence="1">SZHN2017</strain>
        <tissue evidence="1">Muscle</tissue>
    </source>
</reference>
<accession>A0A2T7NP60</accession>
<evidence type="ECO:0000313" key="1">
    <source>
        <dbReference type="EMBL" id="PVD22957.1"/>
    </source>
</evidence>